<comment type="caution">
    <text evidence="4">Lacks conserved residue(s) required for the propagation of feature annotation.</text>
</comment>
<dbReference type="SUPFAM" id="SSF46894">
    <property type="entry name" value="C-terminal effector domain of the bipartite response regulators"/>
    <property type="match status" value="1"/>
</dbReference>
<sequence>METPGLKVLLIEPDKNQNVFFSEILMDLGFRVITAKNVDSAIQKLLCHSPRLIICQKELNDDSGFLLFSMLRNNLSDHQTPFILLLNVFDKKDLSLGVEMGIDSFLFPPFEREKMAHILQNQLEKSNLGKANTFKQFKLFFEATPFGIFFCRNEKIVETNRLFNELVRLGNSSKLNTLITDIFDFGTDSSNEFKLLRCLNGITKYSSFRDIPLQSDTTARFNLFLNFVENDGASIKIAGLLISANDIYEQQFDLGNFKPLMEYHDKMKTSENKPSGNNDFFTNREIQVLKLSAEGAPIKQIAGQLGISLRTVEKHRSNIFRKTNSGNIIEAVNYAQKKHLLEMN</sequence>
<evidence type="ECO:0000259" key="6">
    <source>
        <dbReference type="PROSITE" id="PS50110"/>
    </source>
</evidence>
<evidence type="ECO:0000256" key="1">
    <source>
        <dbReference type="ARBA" id="ARBA00023015"/>
    </source>
</evidence>
<dbReference type="InterPro" id="IPR011006">
    <property type="entry name" value="CheY-like_superfamily"/>
</dbReference>
<dbReference type="EMBL" id="DSDK01000107">
    <property type="protein sequence ID" value="HDR50351.1"/>
    <property type="molecule type" value="Genomic_DNA"/>
</dbReference>
<feature type="domain" description="HTH luxR-type" evidence="5">
    <location>
        <begin position="274"/>
        <end position="339"/>
    </location>
</feature>
<evidence type="ECO:0000256" key="2">
    <source>
        <dbReference type="ARBA" id="ARBA00023125"/>
    </source>
</evidence>
<dbReference type="Pfam" id="PF00196">
    <property type="entry name" value="GerE"/>
    <property type="match status" value="1"/>
</dbReference>
<keyword evidence="2" id="KW-0238">DNA-binding</keyword>
<dbReference type="Gene3D" id="3.40.50.2300">
    <property type="match status" value="1"/>
</dbReference>
<dbReference type="Proteomes" id="UP000886047">
    <property type="component" value="Unassembled WGS sequence"/>
</dbReference>
<feature type="domain" description="Response regulatory" evidence="6">
    <location>
        <begin position="7"/>
        <end position="123"/>
    </location>
</feature>
<dbReference type="SMART" id="SM00421">
    <property type="entry name" value="HTH_LUXR"/>
    <property type="match status" value="1"/>
</dbReference>
<gene>
    <name evidence="7" type="ORF">ENN90_01850</name>
</gene>
<dbReference type="InterPro" id="IPR036388">
    <property type="entry name" value="WH-like_DNA-bd_sf"/>
</dbReference>
<evidence type="ECO:0000256" key="4">
    <source>
        <dbReference type="PROSITE-ProRule" id="PRU00169"/>
    </source>
</evidence>
<dbReference type="GO" id="GO:0006355">
    <property type="term" value="P:regulation of DNA-templated transcription"/>
    <property type="evidence" value="ECO:0007669"/>
    <property type="project" value="InterPro"/>
</dbReference>
<comment type="caution">
    <text evidence="7">The sequence shown here is derived from an EMBL/GenBank/DDBJ whole genome shotgun (WGS) entry which is preliminary data.</text>
</comment>
<evidence type="ECO:0000259" key="5">
    <source>
        <dbReference type="PROSITE" id="PS50043"/>
    </source>
</evidence>
<proteinExistence type="predicted"/>
<dbReference type="CDD" id="cd06170">
    <property type="entry name" value="LuxR_C_like"/>
    <property type="match status" value="1"/>
</dbReference>
<evidence type="ECO:0000256" key="3">
    <source>
        <dbReference type="ARBA" id="ARBA00023163"/>
    </source>
</evidence>
<organism evidence="7">
    <name type="scientific">Mariniphaga anaerophila</name>
    <dbReference type="NCBI Taxonomy" id="1484053"/>
    <lineage>
        <taxon>Bacteria</taxon>
        <taxon>Pseudomonadati</taxon>
        <taxon>Bacteroidota</taxon>
        <taxon>Bacteroidia</taxon>
        <taxon>Marinilabiliales</taxon>
        <taxon>Prolixibacteraceae</taxon>
        <taxon>Mariniphaga</taxon>
    </lineage>
</organism>
<dbReference type="PROSITE" id="PS50110">
    <property type="entry name" value="RESPONSE_REGULATORY"/>
    <property type="match status" value="1"/>
</dbReference>
<dbReference type="InterPro" id="IPR000792">
    <property type="entry name" value="Tscrpt_reg_LuxR_C"/>
</dbReference>
<keyword evidence="3" id="KW-0804">Transcription</keyword>
<dbReference type="AlphaFoldDB" id="A0A831LV31"/>
<dbReference type="InterPro" id="IPR016032">
    <property type="entry name" value="Sig_transdc_resp-reg_C-effctor"/>
</dbReference>
<dbReference type="GO" id="GO:0003677">
    <property type="term" value="F:DNA binding"/>
    <property type="evidence" value="ECO:0007669"/>
    <property type="project" value="UniProtKB-KW"/>
</dbReference>
<dbReference type="PANTHER" id="PTHR44688:SF16">
    <property type="entry name" value="DNA-BINDING TRANSCRIPTIONAL ACTIVATOR DEVR_DOSR"/>
    <property type="match status" value="1"/>
</dbReference>
<accession>A0A831LV31</accession>
<dbReference type="PRINTS" id="PR00038">
    <property type="entry name" value="HTHLUXR"/>
</dbReference>
<dbReference type="GO" id="GO:0000160">
    <property type="term" value="P:phosphorelay signal transduction system"/>
    <property type="evidence" value="ECO:0007669"/>
    <property type="project" value="InterPro"/>
</dbReference>
<dbReference type="Pfam" id="PF00072">
    <property type="entry name" value="Response_reg"/>
    <property type="match status" value="1"/>
</dbReference>
<keyword evidence="1" id="KW-0805">Transcription regulation</keyword>
<dbReference type="Gene3D" id="1.10.10.10">
    <property type="entry name" value="Winged helix-like DNA-binding domain superfamily/Winged helix DNA-binding domain"/>
    <property type="match status" value="1"/>
</dbReference>
<reference evidence="7" key="1">
    <citation type="journal article" date="2020" name="mSystems">
        <title>Genome- and Community-Level Interaction Insights into Carbon Utilization and Element Cycling Functions of Hydrothermarchaeota in Hydrothermal Sediment.</title>
        <authorList>
            <person name="Zhou Z."/>
            <person name="Liu Y."/>
            <person name="Xu W."/>
            <person name="Pan J."/>
            <person name="Luo Z.H."/>
            <person name="Li M."/>
        </authorList>
    </citation>
    <scope>NUCLEOTIDE SEQUENCE [LARGE SCALE GENOMIC DNA]</scope>
    <source>
        <strain evidence="7">SpSt-1217</strain>
    </source>
</reference>
<dbReference type="PANTHER" id="PTHR44688">
    <property type="entry name" value="DNA-BINDING TRANSCRIPTIONAL ACTIVATOR DEVR_DOSR"/>
    <property type="match status" value="1"/>
</dbReference>
<dbReference type="SUPFAM" id="SSF52172">
    <property type="entry name" value="CheY-like"/>
    <property type="match status" value="1"/>
</dbReference>
<dbReference type="SMART" id="SM00448">
    <property type="entry name" value="REC"/>
    <property type="match status" value="1"/>
</dbReference>
<dbReference type="PROSITE" id="PS50043">
    <property type="entry name" value="HTH_LUXR_2"/>
    <property type="match status" value="1"/>
</dbReference>
<evidence type="ECO:0000313" key="7">
    <source>
        <dbReference type="EMBL" id="HDR50351.1"/>
    </source>
</evidence>
<dbReference type="InterPro" id="IPR001789">
    <property type="entry name" value="Sig_transdc_resp-reg_receiver"/>
</dbReference>
<name>A0A831LV31_9BACT</name>
<protein>
    <submittedName>
        <fullName evidence="7">Response regulator</fullName>
    </submittedName>
</protein>